<evidence type="ECO:0000313" key="3">
    <source>
        <dbReference type="Proteomes" id="UP000236724"/>
    </source>
</evidence>
<dbReference type="Pfam" id="PF20467">
    <property type="entry name" value="MmeI_C"/>
    <property type="match status" value="1"/>
</dbReference>
<feature type="domain" description="MmeI-like C-terminal" evidence="1">
    <location>
        <begin position="1"/>
        <end position="45"/>
    </location>
</feature>
<dbReference type="Proteomes" id="UP000236724">
    <property type="component" value="Unassembled WGS sequence"/>
</dbReference>
<organism evidence="2 3">
    <name type="scientific">Candidatus Venteria ishoeyi</name>
    <dbReference type="NCBI Taxonomy" id="1899563"/>
    <lineage>
        <taxon>Bacteria</taxon>
        <taxon>Pseudomonadati</taxon>
        <taxon>Pseudomonadota</taxon>
        <taxon>Gammaproteobacteria</taxon>
        <taxon>Thiotrichales</taxon>
        <taxon>Thiotrichaceae</taxon>
        <taxon>Venteria</taxon>
    </lineage>
</organism>
<accession>A0A1H6F8G8</accession>
<keyword evidence="3" id="KW-1185">Reference proteome</keyword>
<evidence type="ECO:0000259" key="1">
    <source>
        <dbReference type="Pfam" id="PF20467"/>
    </source>
</evidence>
<evidence type="ECO:0000313" key="2">
    <source>
        <dbReference type="EMBL" id="SEH05701.1"/>
    </source>
</evidence>
<reference evidence="2 3" key="1">
    <citation type="submission" date="2016-10" db="EMBL/GenBank/DDBJ databases">
        <authorList>
            <person name="de Groot N.N."/>
        </authorList>
    </citation>
    <scope>NUCLEOTIDE SEQUENCE [LARGE SCALE GENOMIC DNA]</scope>
    <source>
        <strain evidence="2">MBHS1</strain>
    </source>
</reference>
<sequence>MPADLRKAHQKLDAAVERCYRKEKFKTDAERLSFLFARYQVLSKTERHI</sequence>
<protein>
    <recommendedName>
        <fullName evidence="1">MmeI-like C-terminal domain-containing protein</fullName>
    </recommendedName>
</protein>
<name>A0A1H6F8G8_9GAMM</name>
<dbReference type="InterPro" id="IPR046818">
    <property type="entry name" value="MmeI_C"/>
</dbReference>
<dbReference type="AlphaFoldDB" id="A0A1H6F8G8"/>
<proteinExistence type="predicted"/>
<gene>
    <name evidence="2" type="ORF">MBHS_01556</name>
</gene>
<dbReference type="EMBL" id="FMSV02000370">
    <property type="protein sequence ID" value="SEH05701.1"/>
    <property type="molecule type" value="Genomic_DNA"/>
</dbReference>